<comment type="caution">
    <text evidence="1">The sequence shown here is derived from an EMBL/GenBank/DDBJ whole genome shotgun (WGS) entry which is preliminary data.</text>
</comment>
<reference evidence="1" key="1">
    <citation type="submission" date="2020-03" db="EMBL/GenBank/DDBJ databases">
        <authorList>
            <person name="Weist P."/>
        </authorList>
    </citation>
    <scope>NUCLEOTIDE SEQUENCE</scope>
</reference>
<dbReference type="Proteomes" id="UP001153269">
    <property type="component" value="Unassembled WGS sequence"/>
</dbReference>
<gene>
    <name evidence="1" type="ORF">PLEPLA_LOCUS40391</name>
</gene>
<sequence length="71" mass="8102">MRYAVDLSRNYPTSCSQLLDPALPRPSQDTDNGWEYLASCCPPTSEWEAPVLHAQKQRIGTPRCQTDHREI</sequence>
<dbReference type="AlphaFoldDB" id="A0A9N7Z6X7"/>
<keyword evidence="2" id="KW-1185">Reference proteome</keyword>
<protein>
    <submittedName>
        <fullName evidence="1">Uncharacterized protein</fullName>
    </submittedName>
</protein>
<proteinExistence type="predicted"/>
<name>A0A9N7Z6X7_PLEPL</name>
<organism evidence="1 2">
    <name type="scientific">Pleuronectes platessa</name>
    <name type="common">European plaice</name>
    <dbReference type="NCBI Taxonomy" id="8262"/>
    <lineage>
        <taxon>Eukaryota</taxon>
        <taxon>Metazoa</taxon>
        <taxon>Chordata</taxon>
        <taxon>Craniata</taxon>
        <taxon>Vertebrata</taxon>
        <taxon>Euteleostomi</taxon>
        <taxon>Actinopterygii</taxon>
        <taxon>Neopterygii</taxon>
        <taxon>Teleostei</taxon>
        <taxon>Neoteleostei</taxon>
        <taxon>Acanthomorphata</taxon>
        <taxon>Carangaria</taxon>
        <taxon>Pleuronectiformes</taxon>
        <taxon>Pleuronectoidei</taxon>
        <taxon>Pleuronectidae</taxon>
        <taxon>Pleuronectes</taxon>
    </lineage>
</organism>
<evidence type="ECO:0000313" key="2">
    <source>
        <dbReference type="Proteomes" id="UP001153269"/>
    </source>
</evidence>
<accession>A0A9N7Z6X7</accession>
<evidence type="ECO:0000313" key="1">
    <source>
        <dbReference type="EMBL" id="CAB1452641.1"/>
    </source>
</evidence>
<dbReference type="EMBL" id="CADEAL010004136">
    <property type="protein sequence ID" value="CAB1452641.1"/>
    <property type="molecule type" value="Genomic_DNA"/>
</dbReference>